<protein>
    <recommendedName>
        <fullName evidence="3">Immunity protein 49 of polymorphic toxin system</fullName>
    </recommendedName>
</protein>
<evidence type="ECO:0008006" key="3">
    <source>
        <dbReference type="Google" id="ProtNLM"/>
    </source>
</evidence>
<comment type="caution">
    <text evidence="1">The sequence shown here is derived from an EMBL/GenBank/DDBJ whole genome shotgun (WGS) entry which is preliminary data.</text>
</comment>
<organism evidence="1 2">
    <name type="scientific">Herminiimonas contaminans</name>
    <dbReference type="NCBI Taxonomy" id="1111140"/>
    <lineage>
        <taxon>Bacteria</taxon>
        <taxon>Pseudomonadati</taxon>
        <taxon>Pseudomonadota</taxon>
        <taxon>Betaproteobacteria</taxon>
        <taxon>Burkholderiales</taxon>
        <taxon>Oxalobacteraceae</taxon>
        <taxon>Herminiimonas</taxon>
    </lineage>
</organism>
<name>A0ABS0EU91_9BURK</name>
<gene>
    <name evidence="1" type="ORF">IXC47_11950</name>
</gene>
<reference evidence="1 2" key="1">
    <citation type="submission" date="2020-11" db="EMBL/GenBank/DDBJ databases">
        <title>WGS of Herminiimonas contaminans strain Marseille-Q4544 isolated from planarians Schmidtea mediterranea.</title>
        <authorList>
            <person name="Kangale L."/>
        </authorList>
    </citation>
    <scope>NUCLEOTIDE SEQUENCE [LARGE SCALE GENOMIC DNA]</scope>
    <source>
        <strain evidence="1 2">Marseille-Q4544</strain>
    </source>
</reference>
<proteinExistence type="predicted"/>
<dbReference type="RefSeq" id="WP_195875773.1">
    <property type="nucleotide sequence ID" value="NZ_JADOEL010000009.1"/>
</dbReference>
<dbReference type="Proteomes" id="UP000657372">
    <property type="component" value="Unassembled WGS sequence"/>
</dbReference>
<keyword evidence="2" id="KW-1185">Reference proteome</keyword>
<evidence type="ECO:0000313" key="2">
    <source>
        <dbReference type="Proteomes" id="UP000657372"/>
    </source>
</evidence>
<sequence>MPAKREKRRDEMVDSMRTINWFNCLCEELGTYKPREIQRILQPHIIENRDDVKNNRYLEYSRGMHVPYPALVLCAEKLVKGSSWELNHVLWSVLRHETSVQGHATEWLHQLVPIIVGLVFDSRHDICLRGDRHFLGSLERRASMDSLTALTVILRLNHERGDYEQVWECAKSIFRVLLIIGSDFNKRGISERVFTLYRERVFNLARFNGCRMYLENCNYPGLSGAFHELSEHLRQRSSHARDRKMASYYAMQILNGQRIQSSQKFFEPLIGPDLDIGPPTLESIDRYRQSIQELGLKENRDS</sequence>
<evidence type="ECO:0000313" key="1">
    <source>
        <dbReference type="EMBL" id="MBF8178395.1"/>
    </source>
</evidence>
<dbReference type="EMBL" id="JADOEL010000009">
    <property type="protein sequence ID" value="MBF8178395.1"/>
    <property type="molecule type" value="Genomic_DNA"/>
</dbReference>
<accession>A0ABS0EU91</accession>